<reference evidence="2" key="1">
    <citation type="submission" date="2023-06" db="EMBL/GenBank/DDBJ databases">
        <authorList>
            <consortium name="Lawrence Berkeley National Laboratory"/>
            <person name="Ahrendt S."/>
            <person name="Sahu N."/>
            <person name="Indic B."/>
            <person name="Wong-Bajracharya J."/>
            <person name="Merenyi Z."/>
            <person name="Ke H.-M."/>
            <person name="Monk M."/>
            <person name="Kocsube S."/>
            <person name="Drula E."/>
            <person name="Lipzen A."/>
            <person name="Balint B."/>
            <person name="Henrissat B."/>
            <person name="Andreopoulos B."/>
            <person name="Martin F.M."/>
            <person name="Harder C.B."/>
            <person name="Rigling D."/>
            <person name="Ford K.L."/>
            <person name="Foster G.D."/>
            <person name="Pangilinan J."/>
            <person name="Papanicolaou A."/>
            <person name="Barry K."/>
            <person name="LaButti K."/>
            <person name="Viragh M."/>
            <person name="Koriabine M."/>
            <person name="Yan M."/>
            <person name="Riley R."/>
            <person name="Champramary S."/>
            <person name="Plett K.L."/>
            <person name="Tsai I.J."/>
            <person name="Slot J."/>
            <person name="Sipos G."/>
            <person name="Plett J."/>
            <person name="Nagy L.G."/>
            <person name="Grigoriev I.V."/>
        </authorList>
    </citation>
    <scope>NUCLEOTIDE SEQUENCE</scope>
    <source>
        <strain evidence="2">CCBAS 213</strain>
    </source>
</reference>
<gene>
    <name evidence="2" type="ORF">EV420DRAFT_1146894</name>
</gene>
<name>A0AA39NC96_ARMTA</name>
<evidence type="ECO:0000259" key="1">
    <source>
        <dbReference type="PROSITE" id="PS50181"/>
    </source>
</evidence>
<feature type="domain" description="F-box" evidence="1">
    <location>
        <begin position="1"/>
        <end position="45"/>
    </location>
</feature>
<dbReference type="InterPro" id="IPR001810">
    <property type="entry name" value="F-box_dom"/>
</dbReference>
<protein>
    <recommendedName>
        <fullName evidence="1">F-box domain-containing protein</fullName>
    </recommendedName>
</protein>
<dbReference type="Proteomes" id="UP001175211">
    <property type="component" value="Unassembled WGS sequence"/>
</dbReference>
<dbReference type="RefSeq" id="XP_060334431.1">
    <property type="nucleotide sequence ID" value="XM_060466067.1"/>
</dbReference>
<dbReference type="EMBL" id="JAUEPS010000008">
    <property type="protein sequence ID" value="KAK0462965.1"/>
    <property type="molecule type" value="Genomic_DNA"/>
</dbReference>
<sequence length="284" mass="33153">MPSDVFFLIFSNLDPWSLLQTVRTNKYLRDLLLREEQAKNLWRTVLYNVPDSPEKPAGISEPRYASLFFDKHCEFCLRTTTLVQWALGIRCCSKCLNTNKVFTTNHPPLELMPIVPYEYVTQQGSGLAKFYHVPTLERLKKERKKLRNRSVAALSKWVQKQSDITLAKLQHAKEYKKWDEKRQAAREAQLVSIRKERLDEIIKRLRALGWGYQIDRMSLARLTSHKLIARAQPLTDQNWEKMQPHLVEFSGRDKTIQSYLRIWGEGSILCGESYEGEVLGVGRK</sequence>
<dbReference type="PROSITE" id="PS50181">
    <property type="entry name" value="FBOX"/>
    <property type="match status" value="1"/>
</dbReference>
<evidence type="ECO:0000313" key="3">
    <source>
        <dbReference type="Proteomes" id="UP001175211"/>
    </source>
</evidence>
<comment type="caution">
    <text evidence="2">The sequence shown here is derived from an EMBL/GenBank/DDBJ whole genome shotgun (WGS) entry which is preliminary data.</text>
</comment>
<proteinExistence type="predicted"/>
<dbReference type="CDD" id="cd09917">
    <property type="entry name" value="F-box_SF"/>
    <property type="match status" value="1"/>
</dbReference>
<dbReference type="SUPFAM" id="SSF81383">
    <property type="entry name" value="F-box domain"/>
    <property type="match status" value="1"/>
</dbReference>
<dbReference type="AlphaFoldDB" id="A0AA39NC96"/>
<accession>A0AA39NC96</accession>
<keyword evidence="3" id="KW-1185">Reference proteome</keyword>
<evidence type="ECO:0000313" key="2">
    <source>
        <dbReference type="EMBL" id="KAK0462965.1"/>
    </source>
</evidence>
<organism evidence="2 3">
    <name type="scientific">Armillaria tabescens</name>
    <name type="common">Ringless honey mushroom</name>
    <name type="synonym">Agaricus tabescens</name>
    <dbReference type="NCBI Taxonomy" id="1929756"/>
    <lineage>
        <taxon>Eukaryota</taxon>
        <taxon>Fungi</taxon>
        <taxon>Dikarya</taxon>
        <taxon>Basidiomycota</taxon>
        <taxon>Agaricomycotina</taxon>
        <taxon>Agaricomycetes</taxon>
        <taxon>Agaricomycetidae</taxon>
        <taxon>Agaricales</taxon>
        <taxon>Marasmiineae</taxon>
        <taxon>Physalacriaceae</taxon>
        <taxon>Desarmillaria</taxon>
    </lineage>
</organism>
<dbReference type="GeneID" id="85349615"/>
<dbReference type="InterPro" id="IPR036047">
    <property type="entry name" value="F-box-like_dom_sf"/>
</dbReference>